<dbReference type="RefSeq" id="WP_406787549.1">
    <property type="nucleotide sequence ID" value="NZ_JBJIAA010000008.1"/>
</dbReference>
<dbReference type="Proteomes" id="UP001623592">
    <property type="component" value="Unassembled WGS sequence"/>
</dbReference>
<evidence type="ECO:0000313" key="1">
    <source>
        <dbReference type="EMBL" id="MFL0250885.1"/>
    </source>
</evidence>
<evidence type="ECO:0008006" key="3">
    <source>
        <dbReference type="Google" id="ProtNLM"/>
    </source>
</evidence>
<reference evidence="1 2" key="1">
    <citation type="submission" date="2024-11" db="EMBL/GenBank/DDBJ databases">
        <authorList>
            <person name="Heng Y.C."/>
            <person name="Lim A.C.H."/>
            <person name="Lee J.K.Y."/>
            <person name="Kittelmann S."/>
        </authorList>
    </citation>
    <scope>NUCLEOTIDE SEQUENCE [LARGE SCALE GENOMIC DNA]</scope>
    <source>
        <strain evidence="1 2">WILCCON 0114</strain>
    </source>
</reference>
<keyword evidence="2" id="KW-1185">Reference proteome</keyword>
<comment type="caution">
    <text evidence="1">The sequence shown here is derived from an EMBL/GenBank/DDBJ whole genome shotgun (WGS) entry which is preliminary data.</text>
</comment>
<proteinExistence type="predicted"/>
<gene>
    <name evidence="1" type="ORF">ACJDT4_10670</name>
</gene>
<accession>A0ABW8TEL5</accession>
<dbReference type="EMBL" id="JBJIAA010000008">
    <property type="protein sequence ID" value="MFL0250885.1"/>
    <property type="molecule type" value="Genomic_DNA"/>
</dbReference>
<protein>
    <recommendedName>
        <fullName evidence="3">Anti-bacteriophage protein A/HamA C-terminal domain-containing protein</fullName>
    </recommendedName>
</protein>
<organism evidence="1 2">
    <name type="scientific">Clostridium neuense</name>
    <dbReference type="NCBI Taxonomy" id="1728934"/>
    <lineage>
        <taxon>Bacteria</taxon>
        <taxon>Bacillati</taxon>
        <taxon>Bacillota</taxon>
        <taxon>Clostridia</taxon>
        <taxon>Eubacteriales</taxon>
        <taxon>Clostridiaceae</taxon>
        <taxon>Clostridium</taxon>
    </lineage>
</organism>
<name>A0ABW8TEL5_9CLOT</name>
<evidence type="ECO:0000313" key="2">
    <source>
        <dbReference type="Proteomes" id="UP001623592"/>
    </source>
</evidence>
<sequence>MAAIKQLLATKTNGLNVKLFEYDIDDEQSYNQLREYLISKVKSSNVHNVENYDLTYFAAKNLKPEFIQKFNEKVAKISIPKKSKVPQFDVRRERVTEWMAQLLLEKEYGCTFYDEADKRMNLKPVEIDKHTDGIDVPGIRIVDNSIKFVICEVKASETEKIPCTSVIASLQDDIQKAVDNRDNRVSREILQYMYGIRNVKFHDDELQRIINFLSHLIAGEKDTLAENIMFFPLLIRNNNKITSNKDTGDYKNFTISGASNNIENIILAFNKSINNFSDAIYKEAIGNE</sequence>